<dbReference type="STRING" id="1802399.A3E39_03425"/>
<dbReference type="Pfam" id="PF02899">
    <property type="entry name" value="Phage_int_SAM_1"/>
    <property type="match status" value="1"/>
</dbReference>
<dbReference type="EMBL" id="MGEH01000005">
    <property type="protein sequence ID" value="OGL79576.1"/>
    <property type="molecule type" value="Genomic_DNA"/>
</dbReference>
<evidence type="ECO:0000256" key="4">
    <source>
        <dbReference type="ARBA" id="ARBA00023172"/>
    </source>
</evidence>
<dbReference type="NCBIfam" id="NF040815">
    <property type="entry name" value="recomb_XerA_Arch"/>
    <property type="match status" value="1"/>
</dbReference>
<evidence type="ECO:0000256" key="3">
    <source>
        <dbReference type="ARBA" id="ARBA00023125"/>
    </source>
</evidence>
<dbReference type="InterPro" id="IPR011010">
    <property type="entry name" value="DNA_brk_join_enz"/>
</dbReference>
<dbReference type="PROSITE" id="PS51898">
    <property type="entry name" value="TYR_RECOMBINASE"/>
    <property type="match status" value="1"/>
</dbReference>
<dbReference type="InterPro" id="IPR004107">
    <property type="entry name" value="Integrase_SAM-like_N"/>
</dbReference>
<accession>A0A1F7UMR5</accession>
<evidence type="ECO:0000256" key="5">
    <source>
        <dbReference type="PROSITE-ProRule" id="PRU01248"/>
    </source>
</evidence>
<dbReference type="SUPFAM" id="SSF56349">
    <property type="entry name" value="DNA breaking-rejoining enzymes"/>
    <property type="match status" value="1"/>
</dbReference>
<name>A0A1F7UMR5_9BACT</name>
<dbReference type="PROSITE" id="PS51900">
    <property type="entry name" value="CB"/>
    <property type="match status" value="1"/>
</dbReference>
<keyword evidence="2" id="KW-0229">DNA integration</keyword>
<evidence type="ECO:0000313" key="8">
    <source>
        <dbReference type="EMBL" id="OGL79576.1"/>
    </source>
</evidence>
<dbReference type="Pfam" id="PF00589">
    <property type="entry name" value="Phage_integrase"/>
    <property type="match status" value="1"/>
</dbReference>
<dbReference type="GO" id="GO:0003677">
    <property type="term" value="F:DNA binding"/>
    <property type="evidence" value="ECO:0007669"/>
    <property type="project" value="UniProtKB-UniRule"/>
</dbReference>
<dbReference type="InterPro" id="IPR013762">
    <property type="entry name" value="Integrase-like_cat_sf"/>
</dbReference>
<proteinExistence type="inferred from homology"/>
<dbReference type="Gene3D" id="1.10.443.10">
    <property type="entry name" value="Intergrase catalytic core"/>
    <property type="match status" value="1"/>
</dbReference>
<comment type="similarity">
    <text evidence="1">Belongs to the 'phage' integrase family.</text>
</comment>
<feature type="domain" description="Tyr recombinase" evidence="6">
    <location>
        <begin position="111"/>
        <end position="299"/>
    </location>
</feature>
<keyword evidence="4" id="KW-0233">DNA recombination</keyword>
<dbReference type="Proteomes" id="UP000176603">
    <property type="component" value="Unassembled WGS sequence"/>
</dbReference>
<dbReference type="InterPro" id="IPR010998">
    <property type="entry name" value="Integrase_recombinase_N"/>
</dbReference>
<feature type="domain" description="Core-binding (CB)" evidence="7">
    <location>
        <begin position="2"/>
        <end position="91"/>
    </location>
</feature>
<evidence type="ECO:0008006" key="10">
    <source>
        <dbReference type="Google" id="ProtNLM"/>
    </source>
</evidence>
<dbReference type="InterPro" id="IPR050090">
    <property type="entry name" value="Tyrosine_recombinase_XerCD"/>
</dbReference>
<dbReference type="GO" id="GO:0015074">
    <property type="term" value="P:DNA integration"/>
    <property type="evidence" value="ECO:0007669"/>
    <property type="project" value="UniProtKB-KW"/>
</dbReference>
<dbReference type="GO" id="GO:0006310">
    <property type="term" value="P:DNA recombination"/>
    <property type="evidence" value="ECO:0007669"/>
    <property type="project" value="UniProtKB-KW"/>
</dbReference>
<keyword evidence="3 5" id="KW-0238">DNA-binding</keyword>
<dbReference type="AlphaFoldDB" id="A0A1F7UMR5"/>
<evidence type="ECO:0000256" key="1">
    <source>
        <dbReference type="ARBA" id="ARBA00008857"/>
    </source>
</evidence>
<dbReference type="InterPro" id="IPR002104">
    <property type="entry name" value="Integrase_catalytic"/>
</dbReference>
<protein>
    <recommendedName>
        <fullName evidence="10">Tyrosine recombinase XerC</fullName>
    </recommendedName>
</protein>
<organism evidence="8 9">
    <name type="scientific">Candidatus Uhrbacteria bacterium RIFCSPHIGHO2_12_FULL_60_25</name>
    <dbReference type="NCBI Taxonomy" id="1802399"/>
    <lineage>
        <taxon>Bacteria</taxon>
        <taxon>Candidatus Uhriibacteriota</taxon>
    </lineage>
</organism>
<comment type="caution">
    <text evidence="8">The sequence shown here is derived from an EMBL/GenBank/DDBJ whole genome shotgun (WGS) entry which is preliminary data.</text>
</comment>
<reference evidence="8 9" key="1">
    <citation type="journal article" date="2016" name="Nat. Commun.">
        <title>Thousands of microbial genomes shed light on interconnected biogeochemical processes in an aquifer system.</title>
        <authorList>
            <person name="Anantharaman K."/>
            <person name="Brown C.T."/>
            <person name="Hug L.A."/>
            <person name="Sharon I."/>
            <person name="Castelle C.J."/>
            <person name="Probst A.J."/>
            <person name="Thomas B.C."/>
            <person name="Singh A."/>
            <person name="Wilkins M.J."/>
            <person name="Karaoz U."/>
            <person name="Brodie E.L."/>
            <person name="Williams K.H."/>
            <person name="Hubbard S.S."/>
            <person name="Banfield J.F."/>
        </authorList>
    </citation>
    <scope>NUCLEOTIDE SEQUENCE [LARGE SCALE GENOMIC DNA]</scope>
</reference>
<dbReference type="PANTHER" id="PTHR30349:SF41">
    <property type="entry name" value="INTEGRASE_RECOMBINASE PROTEIN MJ0367-RELATED"/>
    <property type="match status" value="1"/>
</dbReference>
<dbReference type="InterPro" id="IPR044068">
    <property type="entry name" value="CB"/>
</dbReference>
<dbReference type="PANTHER" id="PTHR30349">
    <property type="entry name" value="PHAGE INTEGRASE-RELATED"/>
    <property type="match status" value="1"/>
</dbReference>
<evidence type="ECO:0000259" key="6">
    <source>
        <dbReference type="PROSITE" id="PS51898"/>
    </source>
</evidence>
<gene>
    <name evidence="8" type="ORF">A3E39_03425</name>
</gene>
<evidence type="ECO:0000256" key="2">
    <source>
        <dbReference type="ARBA" id="ARBA00022908"/>
    </source>
</evidence>
<evidence type="ECO:0000259" key="7">
    <source>
        <dbReference type="PROSITE" id="PS51900"/>
    </source>
</evidence>
<sequence length="309" mass="35481">MKKLSAYVRPFLEYLEIEKGRSSLTVRNYDFYLQRFINWAKDPAADKVSAEDVRQYRLYLNRMNDGRGGTLKKSTQNYHLIALRSFLKYMAKHDVETLAPEKIELAKQGSRDVSFLDASDLARLLEAPSKSDAPKILQLRDRAILELFFSTGMRVSELAGLKKENVNLSRDEFTVRGKGDKTRVVFLSHQAKFYLKEYLGLREDESPYLFVRHDRARGAQDETGPITPRSVERLVHHYSIAAGIPKNVTPHTLRHSFATDLLMNGADIRSVQAMLGHASITTTQIYTHVTNQQLKEVHQAFHARQREDE</sequence>
<evidence type="ECO:0000313" key="9">
    <source>
        <dbReference type="Proteomes" id="UP000176603"/>
    </source>
</evidence>
<dbReference type="CDD" id="cd00798">
    <property type="entry name" value="INT_XerDC_C"/>
    <property type="match status" value="1"/>
</dbReference>
<dbReference type="Gene3D" id="1.10.150.130">
    <property type="match status" value="1"/>
</dbReference>